<keyword evidence="4" id="KW-0732">Signal</keyword>
<reference evidence="5 6" key="1">
    <citation type="submission" date="2023-06" db="EMBL/GenBank/DDBJ databases">
        <authorList>
            <person name="Yushchuk O."/>
            <person name="Binda E."/>
            <person name="Ruckert-Reed C."/>
            <person name="Fedorenko V."/>
            <person name="Kalinowski J."/>
            <person name="Marinelli F."/>
        </authorList>
    </citation>
    <scope>NUCLEOTIDE SEQUENCE [LARGE SCALE GENOMIC DNA]</scope>
    <source>
        <strain evidence="5 6">NRRL 3884</strain>
    </source>
</reference>
<dbReference type="PANTHER" id="PTHR38340">
    <property type="entry name" value="S-LAYER PROTEIN"/>
    <property type="match status" value="1"/>
</dbReference>
<feature type="compositionally biased region" description="Basic and acidic residues" evidence="3">
    <location>
        <begin position="333"/>
        <end position="348"/>
    </location>
</feature>
<organism evidence="5 6">
    <name type="scientific">Actinoplanes oblitus</name>
    <dbReference type="NCBI Taxonomy" id="3040509"/>
    <lineage>
        <taxon>Bacteria</taxon>
        <taxon>Bacillati</taxon>
        <taxon>Actinomycetota</taxon>
        <taxon>Actinomycetes</taxon>
        <taxon>Micromonosporales</taxon>
        <taxon>Micromonosporaceae</taxon>
        <taxon>Actinoplanes</taxon>
    </lineage>
</organism>
<dbReference type="PROSITE" id="PS00330">
    <property type="entry name" value="HEMOLYSIN_CALCIUM"/>
    <property type="match status" value="1"/>
</dbReference>
<dbReference type="Proteomes" id="UP001240150">
    <property type="component" value="Chromosome"/>
</dbReference>
<feature type="signal peptide" evidence="4">
    <location>
        <begin position="1"/>
        <end position="24"/>
    </location>
</feature>
<evidence type="ECO:0000256" key="3">
    <source>
        <dbReference type="SAM" id="MobiDB-lite"/>
    </source>
</evidence>
<dbReference type="InterPro" id="IPR018511">
    <property type="entry name" value="Hemolysin-typ_Ca-bd_CS"/>
</dbReference>
<feature type="chain" id="PRO_5045623325" evidence="4">
    <location>
        <begin position="25"/>
        <end position="391"/>
    </location>
</feature>
<dbReference type="PANTHER" id="PTHR38340:SF1">
    <property type="entry name" value="S-LAYER PROTEIN"/>
    <property type="match status" value="1"/>
</dbReference>
<evidence type="ECO:0000256" key="2">
    <source>
        <dbReference type="ARBA" id="ARBA00022525"/>
    </source>
</evidence>
<dbReference type="InterPro" id="IPR001343">
    <property type="entry name" value="Hemolysn_Ca-bd"/>
</dbReference>
<dbReference type="Pfam" id="PF00353">
    <property type="entry name" value="HemolysinCabind"/>
    <property type="match status" value="4"/>
</dbReference>
<sequence>MRRKLWPVGSGLALLSVLASGAFAGPAAAASYGDATAGAHRITFTADYGVTNKIVITRSGRTVTIDDRVEIRPGKGCKRVTGDKTRVRCKTTKATTLVIVKVNDRNDSVVNNSDLRMEADGGPGNDRIVGGPKADILWGDQLCPSVRGGNDRIYGRGGNDEIYAEDGSDYVSAGDGDDQISGDNTCGGTRKYPGNDVLHGDNGNDWVVGYGGNDRVYGDNGNDSLLGEAGRDYLSGGAGADWMRGDASDRAVAADVLLGGSGPDRVDYYHYRKAVTVDLDGASGDDGLPGEHDTVGADVEGIDGTGAADRLTGNGAANQIDGYGGNDVIRGGGGDDHLNGEDGTDRIFGEGGNDTLGTWSPLAVLDGGPDSDICQGRPETAMNLCEDRQIW</sequence>
<protein>
    <submittedName>
        <fullName evidence="5">Calcium-binding protein</fullName>
    </submittedName>
</protein>
<evidence type="ECO:0000256" key="1">
    <source>
        <dbReference type="ARBA" id="ARBA00004613"/>
    </source>
</evidence>
<dbReference type="SUPFAM" id="SSF51120">
    <property type="entry name" value="beta-Roll"/>
    <property type="match status" value="2"/>
</dbReference>
<evidence type="ECO:0000313" key="6">
    <source>
        <dbReference type="Proteomes" id="UP001240150"/>
    </source>
</evidence>
<gene>
    <name evidence="5" type="ORF">ACTOB_008552</name>
</gene>
<proteinExistence type="predicted"/>
<dbReference type="InterPro" id="IPR050557">
    <property type="entry name" value="RTX_toxin/Mannuronan_C5-epim"/>
</dbReference>
<keyword evidence="6" id="KW-1185">Reference proteome</keyword>
<keyword evidence="2" id="KW-0964">Secreted</keyword>
<accession>A0ABY8WKT9</accession>
<dbReference type="EMBL" id="CP126980">
    <property type="protein sequence ID" value="WIM96360.1"/>
    <property type="molecule type" value="Genomic_DNA"/>
</dbReference>
<dbReference type="InterPro" id="IPR011049">
    <property type="entry name" value="Serralysin-like_metalloprot_C"/>
</dbReference>
<evidence type="ECO:0000313" key="5">
    <source>
        <dbReference type="EMBL" id="WIM96360.1"/>
    </source>
</evidence>
<dbReference type="PRINTS" id="PR00313">
    <property type="entry name" value="CABNDNGRPT"/>
</dbReference>
<evidence type="ECO:0000256" key="4">
    <source>
        <dbReference type="SAM" id="SignalP"/>
    </source>
</evidence>
<name>A0ABY8WKT9_9ACTN</name>
<comment type="subcellular location">
    <subcellularLocation>
        <location evidence="1">Secreted</location>
    </subcellularLocation>
</comment>
<dbReference type="RefSeq" id="WP_284917642.1">
    <property type="nucleotide sequence ID" value="NZ_CP126980.1"/>
</dbReference>
<dbReference type="Gene3D" id="2.150.10.10">
    <property type="entry name" value="Serralysin-like metalloprotease, C-terminal"/>
    <property type="match status" value="3"/>
</dbReference>
<feature type="region of interest" description="Disordered" evidence="3">
    <location>
        <begin position="331"/>
        <end position="353"/>
    </location>
</feature>